<dbReference type="EC" id="3.4.19.12" evidence="8"/>
<proteinExistence type="inferred from homology"/>
<evidence type="ECO:0000256" key="7">
    <source>
        <dbReference type="PROSITE-ProRule" id="PRU01393"/>
    </source>
</evidence>
<comment type="similarity">
    <text evidence="2 7 8">Belongs to the peptidase C12 family.</text>
</comment>
<dbReference type="EMBL" id="JADOXO010000245">
    <property type="protein sequence ID" value="KAF9808266.1"/>
    <property type="molecule type" value="Genomic_DNA"/>
</dbReference>
<dbReference type="InterPro" id="IPR038765">
    <property type="entry name" value="Papain-like_cys_pep_sf"/>
</dbReference>
<dbReference type="InterPro" id="IPR057254">
    <property type="entry name" value="UCH_AS"/>
</dbReference>
<comment type="caution">
    <text evidence="10">The sequence shown here is derived from an EMBL/GenBank/DDBJ whole genome shotgun (WGS) entry which is preliminary data.</text>
</comment>
<evidence type="ECO:0000256" key="3">
    <source>
        <dbReference type="ARBA" id="ARBA00022670"/>
    </source>
</evidence>
<dbReference type="GO" id="GO:0016579">
    <property type="term" value="P:protein deubiquitination"/>
    <property type="evidence" value="ECO:0007669"/>
    <property type="project" value="TreeGrafter"/>
</dbReference>
<feature type="domain" description="UCH catalytic" evidence="9">
    <location>
        <begin position="5"/>
        <end position="235"/>
    </location>
</feature>
<comment type="catalytic activity">
    <reaction evidence="1 7 8">
        <text>Thiol-dependent hydrolysis of ester, thioester, amide, peptide and isopeptide bonds formed by the C-terminal Gly of ubiquitin (a 76-residue protein attached to proteins as an intracellular targeting signal).</text>
        <dbReference type="EC" id="3.4.19.12"/>
    </reaction>
</comment>
<name>A0A8H7NXL8_9APHY</name>
<organism evidence="10 11">
    <name type="scientific">Rhodonia placenta</name>
    <dbReference type="NCBI Taxonomy" id="104341"/>
    <lineage>
        <taxon>Eukaryota</taxon>
        <taxon>Fungi</taxon>
        <taxon>Dikarya</taxon>
        <taxon>Basidiomycota</taxon>
        <taxon>Agaricomycotina</taxon>
        <taxon>Agaricomycetes</taxon>
        <taxon>Polyporales</taxon>
        <taxon>Adustoporiaceae</taxon>
        <taxon>Rhodonia</taxon>
    </lineage>
</organism>
<dbReference type="Pfam" id="PF01088">
    <property type="entry name" value="Peptidase_C12"/>
    <property type="match status" value="1"/>
</dbReference>
<evidence type="ECO:0000256" key="4">
    <source>
        <dbReference type="ARBA" id="ARBA00022786"/>
    </source>
</evidence>
<reference evidence="10" key="2">
    <citation type="journal article" name="Front. Microbiol.">
        <title>Degradative Capacity of Two Strains of Rhodonia placenta: From Phenotype to Genotype.</title>
        <authorList>
            <person name="Kolle M."/>
            <person name="Horta M.A.C."/>
            <person name="Nowrousian M."/>
            <person name="Ohm R.A."/>
            <person name="Benz J.P."/>
            <person name="Pilgard A."/>
        </authorList>
    </citation>
    <scope>NUCLEOTIDE SEQUENCE</scope>
    <source>
        <strain evidence="10">FPRL280</strain>
    </source>
</reference>
<dbReference type="CDD" id="cd09616">
    <property type="entry name" value="Peptidase_C12_UCH_L1_L3"/>
    <property type="match status" value="1"/>
</dbReference>
<reference evidence="10" key="1">
    <citation type="submission" date="2020-11" db="EMBL/GenBank/DDBJ databases">
        <authorList>
            <person name="Koelle M."/>
            <person name="Horta M.A.C."/>
            <person name="Nowrousian M."/>
            <person name="Ohm R.A."/>
            <person name="Benz P."/>
            <person name="Pilgard A."/>
        </authorList>
    </citation>
    <scope>NUCLEOTIDE SEQUENCE</scope>
    <source>
        <strain evidence="10">FPRL280</strain>
    </source>
</reference>
<dbReference type="GO" id="GO:0005737">
    <property type="term" value="C:cytoplasm"/>
    <property type="evidence" value="ECO:0007669"/>
    <property type="project" value="TreeGrafter"/>
</dbReference>
<feature type="active site" description="Proton donor" evidence="7">
    <location>
        <position position="165"/>
    </location>
</feature>
<dbReference type="InterPro" id="IPR001578">
    <property type="entry name" value="Peptidase_C12_UCH"/>
</dbReference>
<dbReference type="Proteomes" id="UP000639403">
    <property type="component" value="Unassembled WGS sequence"/>
</dbReference>
<evidence type="ECO:0000259" key="9">
    <source>
        <dbReference type="PROSITE" id="PS52048"/>
    </source>
</evidence>
<keyword evidence="6 7" id="KW-0788">Thiol protease</keyword>
<dbReference type="PANTHER" id="PTHR10589:SF17">
    <property type="entry name" value="UBIQUITIN CARBOXYL-TERMINAL HYDROLASE"/>
    <property type="match status" value="1"/>
</dbReference>
<feature type="active site" description="Nucleophile" evidence="7">
    <location>
        <position position="93"/>
    </location>
</feature>
<dbReference type="InterPro" id="IPR036959">
    <property type="entry name" value="Peptidase_C12_UCH_sf"/>
</dbReference>
<dbReference type="PRINTS" id="PR00707">
    <property type="entry name" value="UBCTHYDRLASE"/>
</dbReference>
<evidence type="ECO:0000256" key="2">
    <source>
        <dbReference type="ARBA" id="ARBA00009326"/>
    </source>
</evidence>
<dbReference type="PROSITE" id="PS00140">
    <property type="entry name" value="UCH_1"/>
    <property type="match status" value="1"/>
</dbReference>
<keyword evidence="3 7" id="KW-0645">Protease</keyword>
<evidence type="ECO:0000256" key="6">
    <source>
        <dbReference type="ARBA" id="ARBA00022807"/>
    </source>
</evidence>
<evidence type="ECO:0000256" key="1">
    <source>
        <dbReference type="ARBA" id="ARBA00000707"/>
    </source>
</evidence>
<sequence>MCAMRWIPLESNPDWAQKAGLVESQDQFVDVYGLDPELLAMVPQPVKAVILLFPITDSVDARAKQEDERIETEGQRPVDPTIFWIKQTIGNACGTIGLLHALANTNVTLAPDSPLALFIEECKDKTPEERARILETTPLFASIHSEVASAGQTATPSADERVNLHFTCFVHAPNPPRSDIVSQDLPRLLELDGRRIGPIDRGESAHLLEDVAKYVQEVYLAQTTSMHFSMMALAPAE</sequence>
<dbReference type="SUPFAM" id="SSF54001">
    <property type="entry name" value="Cysteine proteinases"/>
    <property type="match status" value="1"/>
</dbReference>
<dbReference type="PROSITE" id="PS52048">
    <property type="entry name" value="UCH_DOMAIN"/>
    <property type="match status" value="1"/>
</dbReference>
<keyword evidence="4 7" id="KW-0833">Ubl conjugation pathway</keyword>
<gene>
    <name evidence="10" type="ORF">IEO21_07909</name>
</gene>
<accession>A0A8H7NXL8</accession>
<dbReference type="GO" id="GO:0004843">
    <property type="term" value="F:cysteine-type deubiquitinase activity"/>
    <property type="evidence" value="ECO:0007669"/>
    <property type="project" value="UniProtKB-UniRule"/>
</dbReference>
<dbReference type="Gene3D" id="3.40.532.10">
    <property type="entry name" value="Peptidase C12, ubiquitin carboxyl-terminal hydrolase"/>
    <property type="match status" value="1"/>
</dbReference>
<feature type="site" description="Important for enzyme activity" evidence="7">
    <location>
        <position position="192"/>
    </location>
</feature>
<protein>
    <recommendedName>
        <fullName evidence="8">Ubiquitin carboxyl-terminal hydrolase</fullName>
        <ecNumber evidence="8">3.4.19.12</ecNumber>
    </recommendedName>
</protein>
<dbReference type="AlphaFoldDB" id="A0A8H7NXL8"/>
<evidence type="ECO:0000313" key="10">
    <source>
        <dbReference type="EMBL" id="KAF9808266.1"/>
    </source>
</evidence>
<keyword evidence="5 7" id="KW-0378">Hydrolase</keyword>
<dbReference type="GO" id="GO:0006511">
    <property type="term" value="P:ubiquitin-dependent protein catabolic process"/>
    <property type="evidence" value="ECO:0007669"/>
    <property type="project" value="UniProtKB-UniRule"/>
</dbReference>
<evidence type="ECO:0000256" key="5">
    <source>
        <dbReference type="ARBA" id="ARBA00022801"/>
    </source>
</evidence>
<evidence type="ECO:0000313" key="11">
    <source>
        <dbReference type="Proteomes" id="UP000639403"/>
    </source>
</evidence>
<dbReference type="FunFam" id="3.40.532.10:FF:000006">
    <property type="entry name" value="Ubiquitin carboxyl-terminal hydrolase"/>
    <property type="match status" value="1"/>
</dbReference>
<dbReference type="PANTHER" id="PTHR10589">
    <property type="entry name" value="UBIQUITIN CARBOXYL-TERMINAL HYDROLASE"/>
    <property type="match status" value="1"/>
</dbReference>
<evidence type="ECO:0000256" key="8">
    <source>
        <dbReference type="RuleBase" id="RU361215"/>
    </source>
</evidence>
<feature type="site" description="Transition state stabilizer" evidence="7">
    <location>
        <position position="87"/>
    </location>
</feature>